<dbReference type="NCBIfam" id="NF002346">
    <property type="entry name" value="PRK01305.2-3"/>
    <property type="match status" value="1"/>
</dbReference>
<dbReference type="Pfam" id="PF04377">
    <property type="entry name" value="ATE_C"/>
    <property type="match status" value="1"/>
</dbReference>
<dbReference type="AlphaFoldDB" id="A0A0F9DQ54"/>
<dbReference type="GO" id="GO:0005737">
    <property type="term" value="C:cytoplasm"/>
    <property type="evidence" value="ECO:0007669"/>
    <property type="project" value="TreeGrafter"/>
</dbReference>
<evidence type="ECO:0000259" key="4">
    <source>
        <dbReference type="Pfam" id="PF04376"/>
    </source>
</evidence>
<dbReference type="GO" id="GO:0071596">
    <property type="term" value="P:ubiquitin-dependent protein catabolic process via the N-end rule pathway"/>
    <property type="evidence" value="ECO:0007669"/>
    <property type="project" value="InterPro"/>
</dbReference>
<organism evidence="6">
    <name type="scientific">marine sediment metagenome</name>
    <dbReference type="NCBI Taxonomy" id="412755"/>
    <lineage>
        <taxon>unclassified sequences</taxon>
        <taxon>metagenomes</taxon>
        <taxon>ecological metagenomes</taxon>
    </lineage>
</organism>
<name>A0A0F9DQ54_9ZZZZ</name>
<sequence length="200" mass="23419">MDSHLYTQLTDLGFRRSGRYVYTPRCEGCKACVSARILVNEFKANRQQRRCNKRNADLSVWLRREIDESEHYPLYESYIKRRHSDGDMYPPSLSQFRDFISNLWRGSKIIEIRLDNVLIAAGVIDVLDNGLSAIYVYYSPDHPKRSLGTYAILAQVMLAKQMNLPYVYLGYWIKNSPKMSYKTSFQPLELLIEGEWVRSD</sequence>
<protein>
    <recommendedName>
        <fullName evidence="7">N-end rule aminoacyl transferase C-terminal domain-containing protein</fullName>
    </recommendedName>
</protein>
<gene>
    <name evidence="6" type="ORF">LCGC14_2250670</name>
</gene>
<evidence type="ECO:0000256" key="2">
    <source>
        <dbReference type="ARBA" id="ARBA00022679"/>
    </source>
</evidence>
<evidence type="ECO:0000313" key="6">
    <source>
        <dbReference type="EMBL" id="KKL55911.1"/>
    </source>
</evidence>
<dbReference type="PANTHER" id="PTHR21367">
    <property type="entry name" value="ARGININE-TRNA-PROTEIN TRANSFERASE 1"/>
    <property type="match status" value="1"/>
</dbReference>
<evidence type="ECO:0000259" key="5">
    <source>
        <dbReference type="Pfam" id="PF04377"/>
    </source>
</evidence>
<dbReference type="GO" id="GO:0008914">
    <property type="term" value="F:leucyl-tRNA--protein transferase activity"/>
    <property type="evidence" value="ECO:0007669"/>
    <property type="project" value="InterPro"/>
</dbReference>
<reference evidence="6" key="1">
    <citation type="journal article" date="2015" name="Nature">
        <title>Complex archaea that bridge the gap between prokaryotes and eukaryotes.</title>
        <authorList>
            <person name="Spang A."/>
            <person name="Saw J.H."/>
            <person name="Jorgensen S.L."/>
            <person name="Zaremba-Niedzwiedzka K."/>
            <person name="Martijn J."/>
            <person name="Lind A.E."/>
            <person name="van Eijk R."/>
            <person name="Schleper C."/>
            <person name="Guy L."/>
            <person name="Ettema T.J."/>
        </authorList>
    </citation>
    <scope>NUCLEOTIDE SEQUENCE</scope>
</reference>
<proteinExistence type="predicted"/>
<dbReference type="PIRSF" id="PIRSF037208">
    <property type="entry name" value="ATE_pro_prd"/>
    <property type="match status" value="1"/>
</dbReference>
<feature type="domain" description="N-end aminoacyl transferase N-terminal" evidence="4">
    <location>
        <begin position="3"/>
        <end position="50"/>
    </location>
</feature>
<dbReference type="NCBIfam" id="NF002341">
    <property type="entry name" value="PRK01305.1-1"/>
    <property type="match status" value="1"/>
</dbReference>
<dbReference type="InterPro" id="IPR017138">
    <property type="entry name" value="Asp_Glu_LeuTrfase"/>
</dbReference>
<dbReference type="Pfam" id="PF04376">
    <property type="entry name" value="ATE_N"/>
    <property type="match status" value="1"/>
</dbReference>
<dbReference type="SUPFAM" id="SSF55729">
    <property type="entry name" value="Acyl-CoA N-acyltransferases (Nat)"/>
    <property type="match status" value="1"/>
</dbReference>
<keyword evidence="2" id="KW-0808">Transferase</keyword>
<dbReference type="NCBIfam" id="NF002342">
    <property type="entry name" value="PRK01305.1-3"/>
    <property type="match status" value="1"/>
</dbReference>
<dbReference type="InterPro" id="IPR007471">
    <property type="entry name" value="N-end_Aminoacyl_Trfase_N"/>
</dbReference>
<dbReference type="GO" id="GO:0004057">
    <property type="term" value="F:arginyl-tRNA--protein transferase activity"/>
    <property type="evidence" value="ECO:0007669"/>
    <property type="project" value="InterPro"/>
</dbReference>
<feature type="domain" description="N-end rule aminoacyl transferase C-terminal" evidence="5">
    <location>
        <begin position="70"/>
        <end position="191"/>
    </location>
</feature>
<comment type="caution">
    <text evidence="6">The sequence shown here is derived from an EMBL/GenBank/DDBJ whole genome shotgun (WGS) entry which is preliminary data.</text>
</comment>
<dbReference type="EMBL" id="LAZR01030668">
    <property type="protein sequence ID" value="KKL55911.1"/>
    <property type="molecule type" value="Genomic_DNA"/>
</dbReference>
<dbReference type="InterPro" id="IPR016181">
    <property type="entry name" value="Acyl_CoA_acyltransferase"/>
</dbReference>
<dbReference type="InterPro" id="IPR030700">
    <property type="entry name" value="N-end_Aminoacyl_Trfase"/>
</dbReference>
<keyword evidence="3" id="KW-0012">Acyltransferase</keyword>
<dbReference type="PANTHER" id="PTHR21367:SF1">
    <property type="entry name" value="ARGINYL-TRNA--PROTEIN TRANSFERASE 1"/>
    <property type="match status" value="1"/>
</dbReference>
<evidence type="ECO:0000256" key="1">
    <source>
        <dbReference type="ARBA" id="ARBA00022490"/>
    </source>
</evidence>
<evidence type="ECO:0000256" key="3">
    <source>
        <dbReference type="ARBA" id="ARBA00023315"/>
    </source>
</evidence>
<accession>A0A0F9DQ54</accession>
<evidence type="ECO:0008006" key="7">
    <source>
        <dbReference type="Google" id="ProtNLM"/>
    </source>
</evidence>
<dbReference type="InterPro" id="IPR007472">
    <property type="entry name" value="N-end_Aminoacyl_Trfase_C"/>
</dbReference>
<keyword evidence="1" id="KW-0963">Cytoplasm</keyword>